<evidence type="ECO:0000313" key="2">
    <source>
        <dbReference type="Proteomes" id="UP000031202"/>
    </source>
</evidence>
<gene>
    <name evidence="1" type="ORF">RM52_05465</name>
</gene>
<comment type="caution">
    <text evidence="1">The sequence shown here is derived from an EMBL/GenBank/DDBJ whole genome shotgun (WGS) entry which is preliminary data.</text>
</comment>
<protein>
    <recommendedName>
        <fullName evidence="3">Winged helix DNA-binding domain-containing protein</fullName>
    </recommendedName>
</protein>
<evidence type="ECO:0008006" key="3">
    <source>
        <dbReference type="Google" id="ProtNLM"/>
    </source>
</evidence>
<organism evidence="1 2">
    <name type="scientific">Microbacterium hominis</name>
    <dbReference type="NCBI Taxonomy" id="162426"/>
    <lineage>
        <taxon>Bacteria</taxon>
        <taxon>Bacillati</taxon>
        <taxon>Actinomycetota</taxon>
        <taxon>Actinomycetes</taxon>
        <taxon>Micrococcales</taxon>
        <taxon>Microbacteriaceae</taxon>
        <taxon>Microbacterium</taxon>
    </lineage>
</organism>
<name>A0A0B4CB70_9MICO</name>
<dbReference type="Pfam" id="PF06224">
    <property type="entry name" value="AlkZ-like"/>
    <property type="match status" value="1"/>
</dbReference>
<accession>A0A0B4CB70</accession>
<dbReference type="EMBL" id="JWSZ01000007">
    <property type="protein sequence ID" value="KIC58484.1"/>
    <property type="molecule type" value="Genomic_DNA"/>
</dbReference>
<dbReference type="AlphaFoldDB" id="A0A0B4CB70"/>
<dbReference type="PANTHER" id="PTHR38479:SF2">
    <property type="entry name" value="WINGED HELIX DNA-BINDING DOMAIN-CONTAINING PROTEIN"/>
    <property type="match status" value="1"/>
</dbReference>
<sequence>MDSVRLRAARLAHHALVVPEAGLGAAARRLTATQAQEFWAGRWALGIRTAGEVMLTDVDDAFARGVLVRSWTQRGTLHIVAAEDLAWILELTRDRQQRQAAGVHRAFGIEADDIARAERAVGAALSGGNRLTRNEAATVMAAAGADVAGSRGGHLISALAVRGGVVFGPVVPRDGAPTREQYLVAADDWLSDAAAPAEPWGELFVRYLAGHAPATLDDFRWWAGVPIGIARAAWEAAGDRVTALDEGLFLGADAPAGDAAEAFSGVLALPPFDEYYLSYADRSRVCPPEHLATIGPTLNGLVRPVLIAGGEVFGTWRHSTAVGRHHLPPTSDPFGAAVDAASVEAALGRVARFLRV</sequence>
<dbReference type="PANTHER" id="PTHR38479">
    <property type="entry name" value="LMO0824 PROTEIN"/>
    <property type="match status" value="1"/>
</dbReference>
<reference evidence="1 2" key="1">
    <citation type="submission" date="2014-12" db="EMBL/GenBank/DDBJ databases">
        <title>Genome sequencing of Microbacterium hominis TPW29.</title>
        <authorList>
            <person name="Tan P.W."/>
            <person name="Chan K.-G."/>
        </authorList>
    </citation>
    <scope>NUCLEOTIDE SEQUENCE [LARGE SCALE GENOMIC DNA]</scope>
    <source>
        <strain evidence="1 2">TPW29</strain>
    </source>
</reference>
<evidence type="ECO:0000313" key="1">
    <source>
        <dbReference type="EMBL" id="KIC58484.1"/>
    </source>
</evidence>
<dbReference type="RefSeq" id="WP_039414078.1">
    <property type="nucleotide sequence ID" value="NZ_JWSZ01000007.1"/>
</dbReference>
<dbReference type="InterPro" id="IPR009351">
    <property type="entry name" value="AlkZ-like"/>
</dbReference>
<dbReference type="Proteomes" id="UP000031202">
    <property type="component" value="Unassembled WGS sequence"/>
</dbReference>
<proteinExistence type="predicted"/>